<evidence type="ECO:0000313" key="10">
    <source>
        <dbReference type="Proteomes" id="UP001497493"/>
    </source>
</evidence>
<comment type="function">
    <text evidence="7 8">Catalyzes the ferrous insertion into protoporphyrin IX.</text>
</comment>
<organism evidence="9 10">
    <name type="scientific">Candidatus Methylocalor cossyra</name>
    <dbReference type="NCBI Taxonomy" id="3108543"/>
    <lineage>
        <taxon>Bacteria</taxon>
        <taxon>Pseudomonadati</taxon>
        <taxon>Pseudomonadota</taxon>
        <taxon>Gammaproteobacteria</taxon>
        <taxon>Methylococcales</taxon>
        <taxon>Methylococcaceae</taxon>
        <taxon>Candidatus Methylocalor</taxon>
    </lineage>
</organism>
<keyword evidence="7 8" id="KW-0963">Cytoplasm</keyword>
<keyword evidence="2 7" id="KW-0408">Iron</keyword>
<proteinExistence type="inferred from homology"/>
<dbReference type="HAMAP" id="MF_00323">
    <property type="entry name" value="Ferrochelatase"/>
    <property type="match status" value="1"/>
</dbReference>
<dbReference type="InterPro" id="IPR001015">
    <property type="entry name" value="Ferrochelatase"/>
</dbReference>
<sequence>MTSRPLAETAAPAEPYPWSVVLVNLGTPEAPTTAAVRRYLAEFLWDPRVVELPRPLWWPLLHGLVLPLRARRSAHAYRSIWGDEGSPLRVFSQRLAEALAAELRERLGREVVVELALRYGKPDLASRFQALRERGRERWLILPLYPQYSSPGTGSVFDAVAAILRRWRHLPSVGFIEDYHAHPSYIAAVAASIERFWQAHGRAGHLLISFHGLPDASRRLGDPYAARCAASARLIAQHLGLGDDGWQLVYQSRFGWGQWLKPYCLEVLKALPARGIREVDVVCPGFAVDCLETLEEIGVTNKTAFLRAGGVRYRLIPALNDSPEHARALADVVLDWLAGR</sequence>
<reference evidence="9 10" key="1">
    <citation type="submission" date="2024-04" db="EMBL/GenBank/DDBJ databases">
        <authorList>
            <person name="Cremers G."/>
        </authorList>
    </citation>
    <scope>NUCLEOTIDE SEQUENCE [LARGE SCALE GENOMIC DNA]</scope>
    <source>
        <strain evidence="9">MeCH1-AG</strain>
    </source>
</reference>
<dbReference type="CDD" id="cd03411">
    <property type="entry name" value="Ferrochelatase_N"/>
    <property type="match status" value="1"/>
</dbReference>
<dbReference type="PANTHER" id="PTHR11108">
    <property type="entry name" value="FERROCHELATASE"/>
    <property type="match status" value="1"/>
</dbReference>
<comment type="similarity">
    <text evidence="1 7 8">Belongs to the ferrochelatase family.</text>
</comment>
<dbReference type="GO" id="GO:0016829">
    <property type="term" value="F:lyase activity"/>
    <property type="evidence" value="ECO:0007669"/>
    <property type="project" value="UniProtKB-KW"/>
</dbReference>
<evidence type="ECO:0000313" key="9">
    <source>
        <dbReference type="EMBL" id="CAL1241134.1"/>
    </source>
</evidence>
<evidence type="ECO:0000256" key="8">
    <source>
        <dbReference type="RuleBase" id="RU000607"/>
    </source>
</evidence>
<evidence type="ECO:0000256" key="7">
    <source>
        <dbReference type="HAMAP-Rule" id="MF_00323"/>
    </source>
</evidence>
<dbReference type="Proteomes" id="UP001497493">
    <property type="component" value="Chromosome"/>
</dbReference>
<dbReference type="NCBIfam" id="TIGR00109">
    <property type="entry name" value="hemH"/>
    <property type="match status" value="1"/>
</dbReference>
<evidence type="ECO:0000256" key="2">
    <source>
        <dbReference type="ARBA" id="ARBA00023004"/>
    </source>
</evidence>
<keyword evidence="10" id="KW-1185">Reference proteome</keyword>
<evidence type="ECO:0000256" key="1">
    <source>
        <dbReference type="ARBA" id="ARBA00007718"/>
    </source>
</evidence>
<name>A0ABM9NKH3_9GAMM</name>
<dbReference type="EMBL" id="OZ026884">
    <property type="protein sequence ID" value="CAL1241134.1"/>
    <property type="molecule type" value="Genomic_DNA"/>
</dbReference>
<dbReference type="InterPro" id="IPR033659">
    <property type="entry name" value="Ferrochelatase_N"/>
</dbReference>
<evidence type="ECO:0000256" key="5">
    <source>
        <dbReference type="ARBA" id="ARBA00023244"/>
    </source>
</evidence>
<comment type="subcellular location">
    <subcellularLocation>
        <location evidence="7 8">Cytoplasm</location>
    </subcellularLocation>
</comment>
<feature type="binding site" evidence="7">
    <location>
        <position position="211"/>
    </location>
    <ligand>
        <name>Fe(2+)</name>
        <dbReference type="ChEBI" id="CHEBI:29033"/>
    </ligand>
</feature>
<dbReference type="Gene3D" id="3.40.50.1400">
    <property type="match status" value="2"/>
</dbReference>
<keyword evidence="4 7" id="KW-0456">Lyase</keyword>
<comment type="catalytic activity">
    <reaction evidence="7 8">
        <text>heme b + 2 H(+) = protoporphyrin IX + Fe(2+)</text>
        <dbReference type="Rhea" id="RHEA:22584"/>
        <dbReference type="ChEBI" id="CHEBI:15378"/>
        <dbReference type="ChEBI" id="CHEBI:29033"/>
        <dbReference type="ChEBI" id="CHEBI:57306"/>
        <dbReference type="ChEBI" id="CHEBI:60344"/>
        <dbReference type="EC" id="4.98.1.1"/>
    </reaction>
</comment>
<gene>
    <name evidence="7 9" type="primary">hemH</name>
    <name evidence="9" type="ORF">MECH1_V1_2358</name>
</gene>
<keyword evidence="5 7" id="KW-0627">Porphyrin biosynthesis</keyword>
<dbReference type="InterPro" id="IPR033644">
    <property type="entry name" value="Ferrochelatase_C"/>
</dbReference>
<accession>A0ABM9NKH3</accession>
<dbReference type="EC" id="4.98.1.1" evidence="7 8"/>
<comment type="pathway">
    <text evidence="7 8">Porphyrin-containing compound metabolism; protoheme biosynthesis; protoheme from protoporphyrin-IX: step 1/1.</text>
</comment>
<dbReference type="InterPro" id="IPR019772">
    <property type="entry name" value="Ferrochelatase_AS"/>
</dbReference>
<keyword evidence="7" id="KW-0479">Metal-binding</keyword>
<keyword evidence="3 7" id="KW-0350">Heme biosynthesis</keyword>
<dbReference type="PROSITE" id="PS00534">
    <property type="entry name" value="FERROCHELATASE"/>
    <property type="match status" value="1"/>
</dbReference>
<evidence type="ECO:0000256" key="4">
    <source>
        <dbReference type="ARBA" id="ARBA00023239"/>
    </source>
</evidence>
<dbReference type="SUPFAM" id="SSF53800">
    <property type="entry name" value="Chelatase"/>
    <property type="match status" value="1"/>
</dbReference>
<comment type="catalytic activity">
    <reaction evidence="6">
        <text>Fe-coproporphyrin III + 2 H(+) = coproporphyrin III + Fe(2+)</text>
        <dbReference type="Rhea" id="RHEA:49572"/>
        <dbReference type="ChEBI" id="CHEBI:15378"/>
        <dbReference type="ChEBI" id="CHEBI:29033"/>
        <dbReference type="ChEBI" id="CHEBI:68438"/>
        <dbReference type="ChEBI" id="CHEBI:131725"/>
        <dbReference type="EC" id="4.99.1.9"/>
    </reaction>
    <physiologicalReaction direction="right-to-left" evidence="6">
        <dbReference type="Rhea" id="RHEA:49574"/>
    </physiologicalReaction>
</comment>
<protein>
    <recommendedName>
        <fullName evidence="7 8">Ferrochelatase</fullName>
        <ecNumber evidence="7 8">4.98.1.1</ecNumber>
    </recommendedName>
    <alternativeName>
        <fullName evidence="7">Heme synthase</fullName>
    </alternativeName>
    <alternativeName>
        <fullName evidence="7">Protoheme ferro-lyase</fullName>
    </alternativeName>
</protein>
<dbReference type="CDD" id="cd00419">
    <property type="entry name" value="Ferrochelatase_C"/>
    <property type="match status" value="1"/>
</dbReference>
<evidence type="ECO:0000256" key="3">
    <source>
        <dbReference type="ARBA" id="ARBA00023133"/>
    </source>
</evidence>
<feature type="binding site" evidence="7">
    <location>
        <position position="292"/>
    </location>
    <ligand>
        <name>Fe(2+)</name>
        <dbReference type="ChEBI" id="CHEBI:29033"/>
    </ligand>
</feature>
<dbReference type="PANTHER" id="PTHR11108:SF1">
    <property type="entry name" value="FERROCHELATASE, MITOCHONDRIAL"/>
    <property type="match status" value="1"/>
</dbReference>
<dbReference type="RefSeq" id="WP_348757661.1">
    <property type="nucleotide sequence ID" value="NZ_OZ026884.1"/>
</dbReference>
<evidence type="ECO:0000256" key="6">
    <source>
        <dbReference type="ARBA" id="ARBA00024536"/>
    </source>
</evidence>
<dbReference type="Pfam" id="PF00762">
    <property type="entry name" value="Ferrochelatase"/>
    <property type="match status" value="1"/>
</dbReference>